<evidence type="ECO:0000313" key="2">
    <source>
        <dbReference type="Proteomes" id="UP000621799"/>
    </source>
</evidence>
<accession>A0A928VYM3</accession>
<gene>
    <name evidence="1" type="ORF">IQ235_07055</name>
</gene>
<protein>
    <submittedName>
        <fullName evidence="1">Uncharacterized protein</fullName>
    </submittedName>
</protein>
<proteinExistence type="predicted"/>
<sequence length="113" mass="12809">MLTLSRSGIPQTFLILQKFELGTIKGANGYRCAATYLVHPRDTIQSQIASMRIARSHFKSLVYKCFSTLMAIAPQKADCFSQQYLGGFLEAIAIVRVKLDKRDFFEGLEKREN</sequence>
<dbReference type="RefSeq" id="WP_264320788.1">
    <property type="nucleotide sequence ID" value="NZ_JADEXN010000094.1"/>
</dbReference>
<dbReference type="Proteomes" id="UP000621799">
    <property type="component" value="Unassembled WGS sequence"/>
</dbReference>
<comment type="caution">
    <text evidence="1">The sequence shown here is derived from an EMBL/GenBank/DDBJ whole genome shotgun (WGS) entry which is preliminary data.</text>
</comment>
<reference evidence="1" key="1">
    <citation type="submission" date="2020-10" db="EMBL/GenBank/DDBJ databases">
        <authorList>
            <person name="Castelo-Branco R."/>
            <person name="Eusebio N."/>
            <person name="Adriana R."/>
            <person name="Vieira A."/>
            <person name="Brugerolle De Fraissinette N."/>
            <person name="Rezende De Castro R."/>
            <person name="Schneider M.P."/>
            <person name="Vasconcelos V."/>
            <person name="Leao P.N."/>
        </authorList>
    </citation>
    <scope>NUCLEOTIDE SEQUENCE</scope>
    <source>
        <strain evidence="1">LEGE 11467</strain>
    </source>
</reference>
<dbReference type="AlphaFoldDB" id="A0A928VYM3"/>
<keyword evidence="2" id="KW-1185">Reference proteome</keyword>
<evidence type="ECO:0000313" key="1">
    <source>
        <dbReference type="EMBL" id="MBE9040543.1"/>
    </source>
</evidence>
<name>A0A928VYM3_9CYAN</name>
<dbReference type="EMBL" id="JADEXN010000094">
    <property type="protein sequence ID" value="MBE9040543.1"/>
    <property type="molecule type" value="Genomic_DNA"/>
</dbReference>
<organism evidence="1 2">
    <name type="scientific">Zarconia navalis LEGE 11467</name>
    <dbReference type="NCBI Taxonomy" id="1828826"/>
    <lineage>
        <taxon>Bacteria</taxon>
        <taxon>Bacillati</taxon>
        <taxon>Cyanobacteriota</taxon>
        <taxon>Cyanophyceae</taxon>
        <taxon>Oscillatoriophycideae</taxon>
        <taxon>Oscillatoriales</taxon>
        <taxon>Oscillatoriales incertae sedis</taxon>
        <taxon>Zarconia</taxon>
        <taxon>Zarconia navalis</taxon>
    </lineage>
</organism>